<evidence type="ECO:0000313" key="2">
    <source>
        <dbReference type="EMBL" id="JAH38119.1"/>
    </source>
</evidence>
<keyword evidence="1" id="KW-0472">Membrane</keyword>
<reference evidence="2" key="2">
    <citation type="journal article" date="2015" name="Fish Shellfish Immunol.">
        <title>Early steps in the European eel (Anguilla anguilla)-Vibrio vulnificus interaction in the gills: Role of the RtxA13 toxin.</title>
        <authorList>
            <person name="Callol A."/>
            <person name="Pajuelo D."/>
            <person name="Ebbesson L."/>
            <person name="Teles M."/>
            <person name="MacKenzie S."/>
            <person name="Amaro C."/>
        </authorList>
    </citation>
    <scope>NUCLEOTIDE SEQUENCE</scope>
</reference>
<name>A0A0E9S9N2_ANGAN</name>
<proteinExistence type="predicted"/>
<dbReference type="AlphaFoldDB" id="A0A0E9S9N2"/>
<keyword evidence="1" id="KW-1133">Transmembrane helix</keyword>
<reference evidence="2" key="1">
    <citation type="submission" date="2014-11" db="EMBL/GenBank/DDBJ databases">
        <authorList>
            <person name="Amaro Gonzalez C."/>
        </authorList>
    </citation>
    <scope>NUCLEOTIDE SEQUENCE</scope>
</reference>
<protein>
    <submittedName>
        <fullName evidence="2">Uncharacterized protein</fullName>
    </submittedName>
</protein>
<feature type="transmembrane region" description="Helical" evidence="1">
    <location>
        <begin position="20"/>
        <end position="38"/>
    </location>
</feature>
<evidence type="ECO:0000256" key="1">
    <source>
        <dbReference type="SAM" id="Phobius"/>
    </source>
</evidence>
<keyword evidence="1" id="KW-0812">Transmembrane</keyword>
<accession>A0A0E9S9N2</accession>
<sequence>MSNNLGRLLVRAIFGNLARLWVYISGMSYILALNSGFLESWNRLS</sequence>
<organism evidence="2">
    <name type="scientific">Anguilla anguilla</name>
    <name type="common">European freshwater eel</name>
    <name type="synonym">Muraena anguilla</name>
    <dbReference type="NCBI Taxonomy" id="7936"/>
    <lineage>
        <taxon>Eukaryota</taxon>
        <taxon>Metazoa</taxon>
        <taxon>Chordata</taxon>
        <taxon>Craniata</taxon>
        <taxon>Vertebrata</taxon>
        <taxon>Euteleostomi</taxon>
        <taxon>Actinopterygii</taxon>
        <taxon>Neopterygii</taxon>
        <taxon>Teleostei</taxon>
        <taxon>Anguilliformes</taxon>
        <taxon>Anguillidae</taxon>
        <taxon>Anguilla</taxon>
    </lineage>
</organism>
<dbReference type="EMBL" id="GBXM01070458">
    <property type="protein sequence ID" value="JAH38119.1"/>
    <property type="molecule type" value="Transcribed_RNA"/>
</dbReference>